<feature type="non-terminal residue" evidence="1">
    <location>
        <position position="82"/>
    </location>
</feature>
<dbReference type="RefSeq" id="XP_003034452.1">
    <property type="nucleotide sequence ID" value="XM_003034406.1"/>
</dbReference>
<proteinExistence type="predicted"/>
<dbReference type="eggNOG" id="ENOG502SCWF">
    <property type="taxonomic scope" value="Eukaryota"/>
</dbReference>
<reference evidence="1 2" key="1">
    <citation type="journal article" date="2010" name="Nat. Biotechnol.">
        <title>Genome sequence of the model mushroom Schizophyllum commune.</title>
        <authorList>
            <person name="Ohm R.A."/>
            <person name="de Jong J.F."/>
            <person name="Lugones L.G."/>
            <person name="Aerts A."/>
            <person name="Kothe E."/>
            <person name="Stajich J.E."/>
            <person name="de Vries R.P."/>
            <person name="Record E."/>
            <person name="Levasseur A."/>
            <person name="Baker S.E."/>
            <person name="Bartholomew K.A."/>
            <person name="Coutinho P.M."/>
            <person name="Erdmann S."/>
            <person name="Fowler T.J."/>
            <person name="Gathman A.C."/>
            <person name="Lombard V."/>
            <person name="Henrissat B."/>
            <person name="Knabe N."/>
            <person name="Kuees U."/>
            <person name="Lilly W.W."/>
            <person name="Lindquist E."/>
            <person name="Lucas S."/>
            <person name="Magnuson J.K."/>
            <person name="Piumi F."/>
            <person name="Raudaskoski M."/>
            <person name="Salamov A."/>
            <person name="Schmutz J."/>
            <person name="Schwarze F.W.M.R."/>
            <person name="vanKuyk P.A."/>
            <person name="Horton J.S."/>
            <person name="Grigoriev I.V."/>
            <person name="Woesten H.A.B."/>
        </authorList>
    </citation>
    <scope>NUCLEOTIDE SEQUENCE [LARGE SCALE GENOMIC DNA]</scope>
    <source>
        <strain evidence="2">H4-8 / FGSC 9210</strain>
    </source>
</reference>
<dbReference type="GeneID" id="9585499"/>
<dbReference type="EMBL" id="GL377304">
    <property type="protein sequence ID" value="EFI99549.1"/>
    <property type="molecule type" value="Genomic_DNA"/>
</dbReference>
<protein>
    <submittedName>
        <fullName evidence="1">Uncharacterized protein</fullName>
    </submittedName>
</protein>
<dbReference type="InterPro" id="IPR019357">
    <property type="entry name" value="SCOC"/>
</dbReference>
<dbReference type="Gene3D" id="1.20.5.170">
    <property type="match status" value="1"/>
</dbReference>
<accession>D8Q040</accession>
<dbReference type="VEuPathDB" id="FungiDB:SCHCODRAFT_02615420"/>
<sequence length="82" mass="9244">MSFVADLDESPAWGPEPAGEDIVTSAIKKEKVLKEIVASQEDLRLLLNRVQTLQKEVEKLSGGNETLQMYIDNLTKQMARKR</sequence>
<dbReference type="InParanoid" id="D8Q040"/>
<dbReference type="AlphaFoldDB" id="D8Q040"/>
<keyword evidence="2" id="KW-1185">Reference proteome</keyword>
<dbReference type="HOGENOM" id="CLU_183929_1_0_1"/>
<dbReference type="Pfam" id="PF10224">
    <property type="entry name" value="DUF2205"/>
    <property type="match status" value="1"/>
</dbReference>
<gene>
    <name evidence="1" type="ORF">SCHCODRAFT_106944</name>
</gene>
<name>D8Q040_SCHCM</name>
<organism evidence="2">
    <name type="scientific">Schizophyllum commune (strain H4-8 / FGSC 9210)</name>
    <name type="common">Split gill fungus</name>
    <dbReference type="NCBI Taxonomy" id="578458"/>
    <lineage>
        <taxon>Eukaryota</taxon>
        <taxon>Fungi</taxon>
        <taxon>Dikarya</taxon>
        <taxon>Basidiomycota</taxon>
        <taxon>Agaricomycotina</taxon>
        <taxon>Agaricomycetes</taxon>
        <taxon>Agaricomycetidae</taxon>
        <taxon>Agaricales</taxon>
        <taxon>Schizophyllaceae</taxon>
        <taxon>Schizophyllum</taxon>
    </lineage>
</organism>
<dbReference type="OMA" id="NLTMQMA"/>
<dbReference type="Proteomes" id="UP000007431">
    <property type="component" value="Unassembled WGS sequence"/>
</dbReference>
<dbReference type="KEGG" id="scm:SCHCO_02615420"/>
<dbReference type="OrthoDB" id="2163284at2759"/>
<evidence type="ECO:0000313" key="1">
    <source>
        <dbReference type="EMBL" id="EFI99549.1"/>
    </source>
</evidence>
<evidence type="ECO:0000313" key="2">
    <source>
        <dbReference type="Proteomes" id="UP000007431"/>
    </source>
</evidence>